<feature type="transmembrane region" description="Helical" evidence="8">
    <location>
        <begin position="288"/>
        <end position="307"/>
    </location>
</feature>
<feature type="transmembrane region" description="Helical" evidence="8">
    <location>
        <begin position="249"/>
        <end position="268"/>
    </location>
</feature>
<feature type="signal peptide" evidence="9">
    <location>
        <begin position="1"/>
        <end position="19"/>
    </location>
</feature>
<dbReference type="InterPro" id="IPR001463">
    <property type="entry name" value="Na/Ala_symport"/>
</dbReference>
<organism evidence="10 11">
    <name type="scientific">Winogradskyella maritima</name>
    <dbReference type="NCBI Taxonomy" id="1517766"/>
    <lineage>
        <taxon>Bacteria</taxon>
        <taxon>Pseudomonadati</taxon>
        <taxon>Bacteroidota</taxon>
        <taxon>Flavobacteriia</taxon>
        <taxon>Flavobacteriales</taxon>
        <taxon>Flavobacteriaceae</taxon>
        <taxon>Winogradskyella</taxon>
    </lineage>
</organism>
<evidence type="ECO:0000313" key="10">
    <source>
        <dbReference type="EMBL" id="MFC3877141.1"/>
    </source>
</evidence>
<protein>
    <submittedName>
        <fullName evidence="10">Alanine/glycine:cation symporter family protein</fullName>
    </submittedName>
</protein>
<evidence type="ECO:0000256" key="6">
    <source>
        <dbReference type="ARBA" id="ARBA00022989"/>
    </source>
</evidence>
<gene>
    <name evidence="10" type="ORF">ACFOSX_07830</name>
</gene>
<dbReference type="NCBIfam" id="TIGR00835">
    <property type="entry name" value="agcS"/>
    <property type="match status" value="1"/>
</dbReference>
<keyword evidence="9" id="KW-0732">Signal</keyword>
<evidence type="ECO:0000256" key="2">
    <source>
        <dbReference type="ARBA" id="ARBA00009261"/>
    </source>
</evidence>
<evidence type="ECO:0000256" key="3">
    <source>
        <dbReference type="ARBA" id="ARBA00022448"/>
    </source>
</evidence>
<comment type="caution">
    <text evidence="10">The sequence shown here is derived from an EMBL/GenBank/DDBJ whole genome shotgun (WGS) entry which is preliminary data.</text>
</comment>
<evidence type="ECO:0000256" key="9">
    <source>
        <dbReference type="SAM" id="SignalP"/>
    </source>
</evidence>
<keyword evidence="5 8" id="KW-0812">Transmembrane</keyword>
<dbReference type="PRINTS" id="PR00175">
    <property type="entry name" value="NAALASMPORT"/>
</dbReference>
<proteinExistence type="inferred from homology"/>
<reference evidence="11" key="1">
    <citation type="journal article" date="2019" name="Int. J. Syst. Evol. Microbiol.">
        <title>The Global Catalogue of Microorganisms (GCM) 10K type strain sequencing project: providing services to taxonomists for standard genome sequencing and annotation.</title>
        <authorList>
            <consortium name="The Broad Institute Genomics Platform"/>
            <consortium name="The Broad Institute Genome Sequencing Center for Infectious Disease"/>
            <person name="Wu L."/>
            <person name="Ma J."/>
        </authorList>
    </citation>
    <scope>NUCLEOTIDE SEQUENCE [LARGE SCALE GENOMIC DNA]</scope>
    <source>
        <strain evidence="11">CECT 8979</strain>
    </source>
</reference>
<dbReference type="PANTHER" id="PTHR30330">
    <property type="entry name" value="AGSS FAMILY TRANSPORTER, SODIUM-ALANINE"/>
    <property type="match status" value="1"/>
</dbReference>
<evidence type="ECO:0000256" key="5">
    <source>
        <dbReference type="ARBA" id="ARBA00022692"/>
    </source>
</evidence>
<feature type="transmembrane region" description="Helical" evidence="8">
    <location>
        <begin position="535"/>
        <end position="553"/>
    </location>
</feature>
<dbReference type="PANTHER" id="PTHR30330:SF3">
    <property type="entry name" value="TRANSCRIPTIONAL REGULATOR, LRP FAMILY"/>
    <property type="match status" value="1"/>
</dbReference>
<feature type="transmembrane region" description="Helical" evidence="8">
    <location>
        <begin position="469"/>
        <end position="489"/>
    </location>
</feature>
<feature type="transmembrane region" description="Helical" evidence="8">
    <location>
        <begin position="510"/>
        <end position="529"/>
    </location>
</feature>
<dbReference type="RefSeq" id="WP_386098864.1">
    <property type="nucleotide sequence ID" value="NZ_JBHSAT010000004.1"/>
</dbReference>
<evidence type="ECO:0000313" key="11">
    <source>
        <dbReference type="Proteomes" id="UP001595812"/>
    </source>
</evidence>
<feature type="chain" id="PRO_5045062141" evidence="9">
    <location>
        <begin position="20"/>
        <end position="573"/>
    </location>
</feature>
<keyword evidence="11" id="KW-1185">Reference proteome</keyword>
<keyword evidence="7 8" id="KW-0472">Membrane</keyword>
<feature type="transmembrane region" description="Helical" evidence="8">
    <location>
        <begin position="403"/>
        <end position="427"/>
    </location>
</feature>
<evidence type="ECO:0000256" key="4">
    <source>
        <dbReference type="ARBA" id="ARBA00022475"/>
    </source>
</evidence>
<feature type="transmembrane region" description="Helical" evidence="8">
    <location>
        <begin position="56"/>
        <end position="78"/>
    </location>
</feature>
<accession>A0ABV8AJS9</accession>
<evidence type="ECO:0000256" key="1">
    <source>
        <dbReference type="ARBA" id="ARBA00004651"/>
    </source>
</evidence>
<dbReference type="Proteomes" id="UP001595812">
    <property type="component" value="Unassembled WGS sequence"/>
</dbReference>
<dbReference type="Gene3D" id="1.20.1740.10">
    <property type="entry name" value="Amino acid/polyamine transporter I"/>
    <property type="match status" value="1"/>
</dbReference>
<sequence length="573" mass="61379">MKKYLLSIIALAVPFLNFAQETEDVGLDQKIDQAFQPVADFFTNVIFFPIYQDDVYTIPFVLVLLVGSALFFTIYFGFPNIRYFWTAINTVRGKYEDIEKHGAAELYGEDGIAQGQDLSNVNIEEHLDKVEEKLASNNDLAIDGDIVDTIRDESSDGEVSHFQALATAVSGTVGNGNIAGVALAIALGGPGATFWMIVCGLLGMSTKFVECTLGVQYRDVGEDGTVYGGPMYYISKGLKSKGFKTFGKIAAGIFAVFCIGGSFGGGNAAQSNQATIVIKELFNWESTAAGAIVGLVLAALVGIIIIGGIKRIAQVTEKVVPFMAVMYVAACLYIILSNFSLIDDAVGLIVREAFNPTAFGVGSLIGVLLVGFQRAAFSNEAGAGSASIAHSAVKTKYSASEGLVALLEPFIDTVLICTMTALVIVIFNFGGFFEYGGDGSGVVYIDGQPLEGAGITSAAFAQYIPGSQIFLTIAVVLFAVSTMISWSYYGLQSWKFLFGRGKTADLVYKLLFLTFVVIGAAASMGSIWAFSDAMIFAMIFPNMVGLFFLYPVVKKQLKRYLDAIKLKADAIED</sequence>
<keyword evidence="4 8" id="KW-1003">Cell membrane</keyword>
<dbReference type="Pfam" id="PF01235">
    <property type="entry name" value="Na_Ala_symp"/>
    <property type="match status" value="1"/>
</dbReference>
<name>A0ABV8AJS9_9FLAO</name>
<keyword evidence="6 8" id="KW-1133">Transmembrane helix</keyword>
<keyword evidence="3 8" id="KW-0813">Transport</keyword>
<feature type="transmembrane region" description="Helical" evidence="8">
    <location>
        <begin position="319"/>
        <end position="341"/>
    </location>
</feature>
<comment type="subcellular location">
    <subcellularLocation>
        <location evidence="1 8">Cell membrane</location>
        <topology evidence="1 8">Multi-pass membrane protein</topology>
    </subcellularLocation>
</comment>
<keyword evidence="8" id="KW-0769">Symport</keyword>
<comment type="similarity">
    <text evidence="2 8">Belongs to the alanine or glycine:cation symporter (AGCS) (TC 2.A.25) family.</text>
</comment>
<dbReference type="EMBL" id="JBHSAT010000004">
    <property type="protein sequence ID" value="MFC3877141.1"/>
    <property type="molecule type" value="Genomic_DNA"/>
</dbReference>
<evidence type="ECO:0000256" key="7">
    <source>
        <dbReference type="ARBA" id="ARBA00023136"/>
    </source>
</evidence>
<evidence type="ECO:0000256" key="8">
    <source>
        <dbReference type="RuleBase" id="RU363064"/>
    </source>
</evidence>